<dbReference type="RefSeq" id="WP_113673831.1">
    <property type="nucleotide sequence ID" value="NZ_CAJXUH010000018.1"/>
</dbReference>
<gene>
    <name evidence="1" type="ORF">HYG85_15565</name>
</gene>
<accession>A0A8J8MC88</accession>
<evidence type="ECO:0000313" key="1">
    <source>
        <dbReference type="EMBL" id="QUH30246.1"/>
    </source>
</evidence>
<dbReference type="EMBL" id="CP058561">
    <property type="protein sequence ID" value="QUH30246.1"/>
    <property type="molecule type" value="Genomic_DNA"/>
</dbReference>
<sequence>MIKLELEEFVEEIKAEMYGYEEIEESMINDWEDRFRAWVAKVKDKKIKNDRIKFGPNSIKVELKDETDIFKIVDKFLVAVTHNEIDKYFIDWQL</sequence>
<keyword evidence="2" id="KW-1185">Reference proteome</keyword>
<name>A0A8J8MC88_9FIRM</name>
<organism evidence="1 2">
    <name type="scientific">Vallitalea guaymasensis</name>
    <dbReference type="NCBI Taxonomy" id="1185412"/>
    <lineage>
        <taxon>Bacteria</taxon>
        <taxon>Bacillati</taxon>
        <taxon>Bacillota</taxon>
        <taxon>Clostridia</taxon>
        <taxon>Lachnospirales</taxon>
        <taxon>Vallitaleaceae</taxon>
        <taxon>Vallitalea</taxon>
    </lineage>
</organism>
<protein>
    <submittedName>
        <fullName evidence="1">Uncharacterized protein</fullName>
    </submittedName>
</protein>
<evidence type="ECO:0000313" key="2">
    <source>
        <dbReference type="Proteomes" id="UP000677305"/>
    </source>
</evidence>
<dbReference type="AlphaFoldDB" id="A0A8J8MC88"/>
<dbReference type="OrthoDB" id="2084810at2"/>
<proteinExistence type="predicted"/>
<reference evidence="1 2" key="1">
    <citation type="submission" date="2020-07" db="EMBL/GenBank/DDBJ databases">
        <title>Vallitalea guaymasensis genome.</title>
        <authorList>
            <person name="Postec A."/>
        </authorList>
    </citation>
    <scope>NUCLEOTIDE SEQUENCE [LARGE SCALE GENOMIC DNA]</scope>
    <source>
        <strain evidence="1 2">Ra1766G1</strain>
    </source>
</reference>
<dbReference type="Proteomes" id="UP000677305">
    <property type="component" value="Chromosome"/>
</dbReference>
<dbReference type="KEGG" id="vgu:HYG85_15565"/>